<proteinExistence type="predicted"/>
<dbReference type="Proteomes" id="UP000831562">
    <property type="component" value="Chromosome"/>
</dbReference>
<dbReference type="Pfam" id="PF13350">
    <property type="entry name" value="Y_phosphatase3"/>
    <property type="match status" value="1"/>
</dbReference>
<dbReference type="Gene3D" id="2.40.30.90">
    <property type="entry name" value="Bacterial fluorinating enzyme like"/>
    <property type="match status" value="1"/>
</dbReference>
<dbReference type="SUPFAM" id="SSF52799">
    <property type="entry name" value="(Phosphotyrosine protein) phosphatases II"/>
    <property type="match status" value="1"/>
</dbReference>
<dbReference type="AlphaFoldDB" id="A0A9E7ADP8"/>
<reference evidence="1" key="1">
    <citation type="submission" date="2022-05" db="EMBL/GenBank/DDBJ databases">
        <title>Using nanopore sequencing to obtain complete genomes from saliva samples.</title>
        <authorList>
            <person name="Baker J.L."/>
        </authorList>
    </citation>
    <scope>NUCLEOTIDE SEQUENCE</scope>
    <source>
        <strain evidence="1">JCVI-JB-Lp32</strain>
    </source>
</reference>
<dbReference type="EMBL" id="CP097092">
    <property type="protein sequence ID" value="UQF78395.1"/>
    <property type="molecule type" value="Genomic_DNA"/>
</dbReference>
<protein>
    <submittedName>
        <fullName evidence="1">Tyrosine-protein phosphatase</fullName>
    </submittedName>
</protein>
<evidence type="ECO:0000313" key="1">
    <source>
        <dbReference type="EMBL" id="UQF78395.1"/>
    </source>
</evidence>
<dbReference type="PROSITE" id="PS00383">
    <property type="entry name" value="TYR_PHOSPHATASE_1"/>
    <property type="match status" value="1"/>
</dbReference>
<evidence type="ECO:0000313" key="2">
    <source>
        <dbReference type="Proteomes" id="UP000831562"/>
    </source>
</evidence>
<name>A0A9E7ADP8_9ACTN</name>
<accession>A0A9E7ADP8</accession>
<dbReference type="InterPro" id="IPR029021">
    <property type="entry name" value="Prot-tyrosine_phosphatase-like"/>
</dbReference>
<dbReference type="InterPro" id="IPR026893">
    <property type="entry name" value="Tyr/Ser_Pase_IphP-type"/>
</dbReference>
<dbReference type="Gene3D" id="3.90.190.10">
    <property type="entry name" value="Protein tyrosine phosphatase superfamily"/>
    <property type="match status" value="1"/>
</dbReference>
<gene>
    <name evidence="1" type="ORF">M3I19_01490</name>
</gene>
<organism evidence="1 2">
    <name type="scientific">Lancefieldella parvula</name>
    <dbReference type="NCBI Taxonomy" id="1382"/>
    <lineage>
        <taxon>Bacteria</taxon>
        <taxon>Bacillati</taxon>
        <taxon>Actinomycetota</taxon>
        <taxon>Coriobacteriia</taxon>
        <taxon>Coriobacteriales</taxon>
        <taxon>Atopobiaceae</taxon>
        <taxon>Lancefieldella</taxon>
    </lineage>
</organism>
<dbReference type="InterPro" id="IPR016130">
    <property type="entry name" value="Tyr_Pase_AS"/>
</dbReference>
<dbReference type="InterPro" id="IPR023227">
    <property type="entry name" value="SAM_OH_AdoTrfase_C_sf"/>
</dbReference>
<sequence length="366" mass="41085">MFPFLQNNTAQQATQSSITTGEIEAIYEPKFGGSYLDITIDEFNNLGFEYGDSVDVTFSNGYKLSDIPYYNGYYTKTNEPLVVAYPGYPYVYVCVNNGEPLWEIAGLKHGDMATVTLHEKQKYATVQKALDATYTNNRSDYSSDEVFANFRPMKGGNLAEGVMYRSASPIDNQNNRAPYAADLAQRCGVQFILDLADTNEELQSYYQNADYDITWHQSLYDAGNVAALNLNANYRGGQYAYRLAAGLREIILHKGPYLIHCTEGKDRTGFVCALLEALCGASYDEMRDDYMITYDNYYGINEKDDKARYDAVVDVKFNDIARCIAGVPTYGSLDGADYAAGAREYLTDVGMTEWEINKLIERLTSK</sequence>
<dbReference type="GO" id="GO:0004721">
    <property type="term" value="F:phosphoprotein phosphatase activity"/>
    <property type="evidence" value="ECO:0007669"/>
    <property type="project" value="InterPro"/>
</dbReference>